<feature type="compositionally biased region" description="Basic and acidic residues" evidence="1">
    <location>
        <begin position="373"/>
        <end position="382"/>
    </location>
</feature>
<name>A0ABD1C7G3_CARAN</name>
<feature type="compositionally biased region" description="Polar residues" evidence="1">
    <location>
        <begin position="346"/>
        <end position="372"/>
    </location>
</feature>
<dbReference type="InterPro" id="IPR059024">
    <property type="entry name" value="SYNRG_C"/>
</dbReference>
<feature type="compositionally biased region" description="Polar residues" evidence="1">
    <location>
        <begin position="9"/>
        <end position="21"/>
    </location>
</feature>
<evidence type="ECO:0000313" key="4">
    <source>
        <dbReference type="Proteomes" id="UP001558713"/>
    </source>
</evidence>
<proteinExistence type="predicted"/>
<reference evidence="3 4" key="1">
    <citation type="submission" date="2024-04" db="EMBL/GenBank/DDBJ databases">
        <title>Genome assembly C_amara_ONT_v2.</title>
        <authorList>
            <person name="Yant L."/>
            <person name="Moore C."/>
            <person name="Slenker M."/>
        </authorList>
    </citation>
    <scope>NUCLEOTIDE SEQUENCE [LARGE SCALE GENOMIC DNA]</scope>
    <source>
        <tissue evidence="3">Leaf</tissue>
    </source>
</reference>
<feature type="region of interest" description="Disordered" evidence="1">
    <location>
        <begin position="531"/>
        <end position="552"/>
    </location>
</feature>
<dbReference type="EMBL" id="JBANAX010000031">
    <property type="protein sequence ID" value="KAL1225418.1"/>
    <property type="molecule type" value="Genomic_DNA"/>
</dbReference>
<dbReference type="PANTHER" id="PTHR35701:SF1">
    <property type="entry name" value="OS11G0148400 PROTEIN"/>
    <property type="match status" value="1"/>
</dbReference>
<evidence type="ECO:0000313" key="3">
    <source>
        <dbReference type="EMBL" id="KAL1225418.1"/>
    </source>
</evidence>
<keyword evidence="4" id="KW-1185">Reference proteome</keyword>
<feature type="compositionally biased region" description="Basic and acidic residues" evidence="1">
    <location>
        <begin position="336"/>
        <end position="345"/>
    </location>
</feature>
<dbReference type="AlphaFoldDB" id="A0ABD1C7G3"/>
<comment type="caution">
    <text evidence="3">The sequence shown here is derived from an EMBL/GenBank/DDBJ whole genome shotgun (WGS) entry which is preliminary data.</text>
</comment>
<feature type="region of interest" description="Disordered" evidence="1">
    <location>
        <begin position="333"/>
        <end position="390"/>
    </location>
</feature>
<dbReference type="PANTHER" id="PTHR35701">
    <property type="entry name" value="OS11G0148400 PROTEIN"/>
    <property type="match status" value="1"/>
</dbReference>
<dbReference type="Proteomes" id="UP001558713">
    <property type="component" value="Unassembled WGS sequence"/>
</dbReference>
<sequence>MNGLDFFFSSPSPTIDTSIGTNGEDDDWGEFVNSSDADRNGADSTPNRIETEKKSQAKQWSTSRGPVPLSVFGEEEGDDESGASVSSFGFSFDSFSSKQNGGSGSVNRVVNSTDHSVGISGLIANLYRENGQNELNLPGNNLGNVEMNGKIESSDVSLETLSWNPLKLDTERSERTSNVVNSSTIGVTLDQKSSDLRFVDKIDDDDDDVAGWEFKAAESMFQSADQGYNQEEQEKAKTGSVVVQNTNNLSSSVWSSTTNGTGPDFDTGKVDAVESVFHQENGDDDPWDNDGWEFKVAETGEPKNDLANKESNGWAFGFGFEPDSKVETTTTFQSNFEKEPQKKENGSISFPMNGDVNSEKTSWAFNQPSLETGNEKEEKEVPTSKPKGVLPLSFFQDEEMETSDTLVDEDNLVSVSDFSLREKTKAPSPTVNISDLISSLYSQVQEKNAINLSEKSDGNGFVSVNAATDSNFVNGEDDSWEFQGPKSTVIDSGIAEGADDFDSNWEFQGPSLAIKNSDVTDGVDEFDDDSWEFQGPTQPVKDSMSSKGDNGSWDYKHSSVENEVGNQSSFPDGFGELHEKPVIRIERNVYQDVFHKLKTELYYVALNHLETLKEARDKAGDSDEILEVKKFEGEIKDLQNWLNNDIVNSEVKLESLQTRSSSITELYKALQEPKFQALDSEDLLSERLLSAEKDWKSTIELLKYAALALKILNLGSPEQQSKYASTWFDIASACAQELQHAASIWKQVIKNDVQEEILSKPKGKSYVLSMGEIYRVTKILRASTRLYKTWILLAPTSSNVLAVLDECVKLWLSSGLEEALLRQELDGDYSPDQLLESIKYLDKVDAFTLHTSITSATSPTCYISGLNTEIVQGIETVEWNGEHYLLPVANLWANMISHNPPSLPGHGFPTIS</sequence>
<feature type="domain" description="Synergin gamma C-terminal" evidence="2">
    <location>
        <begin position="717"/>
        <end position="903"/>
    </location>
</feature>
<protein>
    <recommendedName>
        <fullName evidence="2">Synergin gamma C-terminal domain-containing protein</fullName>
    </recommendedName>
</protein>
<feature type="region of interest" description="Disordered" evidence="1">
    <location>
        <begin position="1"/>
        <end position="84"/>
    </location>
</feature>
<gene>
    <name evidence="3" type="ORF">V5N11_009070</name>
</gene>
<accession>A0ABD1C7G3</accession>
<organism evidence="3 4">
    <name type="scientific">Cardamine amara subsp. amara</name>
    <dbReference type="NCBI Taxonomy" id="228776"/>
    <lineage>
        <taxon>Eukaryota</taxon>
        <taxon>Viridiplantae</taxon>
        <taxon>Streptophyta</taxon>
        <taxon>Embryophyta</taxon>
        <taxon>Tracheophyta</taxon>
        <taxon>Spermatophyta</taxon>
        <taxon>Magnoliopsida</taxon>
        <taxon>eudicotyledons</taxon>
        <taxon>Gunneridae</taxon>
        <taxon>Pentapetalae</taxon>
        <taxon>rosids</taxon>
        <taxon>malvids</taxon>
        <taxon>Brassicales</taxon>
        <taxon>Brassicaceae</taxon>
        <taxon>Cardamineae</taxon>
        <taxon>Cardamine</taxon>
    </lineage>
</organism>
<evidence type="ECO:0000256" key="1">
    <source>
        <dbReference type="SAM" id="MobiDB-lite"/>
    </source>
</evidence>
<dbReference type="Pfam" id="PF25999">
    <property type="entry name" value="SYNRG_C"/>
    <property type="match status" value="1"/>
</dbReference>
<evidence type="ECO:0000259" key="2">
    <source>
        <dbReference type="Pfam" id="PF25999"/>
    </source>
</evidence>